<name>A0A5B7DWG0_PORTR</name>
<dbReference type="EMBL" id="VSRR010001429">
    <property type="protein sequence ID" value="MPC25194.1"/>
    <property type="molecule type" value="Genomic_DNA"/>
</dbReference>
<comment type="caution">
    <text evidence="1">The sequence shown here is derived from an EMBL/GenBank/DDBJ whole genome shotgun (WGS) entry which is preliminary data.</text>
</comment>
<accession>A0A5B7DWG0</accession>
<gene>
    <name evidence="1" type="ORF">E2C01_018297</name>
</gene>
<sequence length="106" mass="11489">MVNKAVDRLAVTAALSDPACARILVIRRSTNASSVRQLFLGIHAHVLCNEEHMLWPSISRPVLTQFSPSQKTLGRQLKSGFAGVGKSGGMLSVRTSYATFAKASRY</sequence>
<dbReference type="AlphaFoldDB" id="A0A5B7DWG0"/>
<reference evidence="1 2" key="1">
    <citation type="submission" date="2019-05" db="EMBL/GenBank/DDBJ databases">
        <title>Another draft genome of Portunus trituberculatus and its Hox gene families provides insights of decapod evolution.</title>
        <authorList>
            <person name="Jeong J.-H."/>
            <person name="Song I."/>
            <person name="Kim S."/>
            <person name="Choi T."/>
            <person name="Kim D."/>
            <person name="Ryu S."/>
            <person name="Kim W."/>
        </authorList>
    </citation>
    <scope>NUCLEOTIDE SEQUENCE [LARGE SCALE GENOMIC DNA]</scope>
    <source>
        <tissue evidence="1">Muscle</tissue>
    </source>
</reference>
<protein>
    <submittedName>
        <fullName evidence="1">Uncharacterized protein</fullName>
    </submittedName>
</protein>
<proteinExistence type="predicted"/>
<dbReference type="Proteomes" id="UP000324222">
    <property type="component" value="Unassembled WGS sequence"/>
</dbReference>
<evidence type="ECO:0000313" key="1">
    <source>
        <dbReference type="EMBL" id="MPC25194.1"/>
    </source>
</evidence>
<evidence type="ECO:0000313" key="2">
    <source>
        <dbReference type="Proteomes" id="UP000324222"/>
    </source>
</evidence>
<keyword evidence="2" id="KW-1185">Reference proteome</keyword>
<organism evidence="1 2">
    <name type="scientific">Portunus trituberculatus</name>
    <name type="common">Swimming crab</name>
    <name type="synonym">Neptunus trituberculatus</name>
    <dbReference type="NCBI Taxonomy" id="210409"/>
    <lineage>
        <taxon>Eukaryota</taxon>
        <taxon>Metazoa</taxon>
        <taxon>Ecdysozoa</taxon>
        <taxon>Arthropoda</taxon>
        <taxon>Crustacea</taxon>
        <taxon>Multicrustacea</taxon>
        <taxon>Malacostraca</taxon>
        <taxon>Eumalacostraca</taxon>
        <taxon>Eucarida</taxon>
        <taxon>Decapoda</taxon>
        <taxon>Pleocyemata</taxon>
        <taxon>Brachyura</taxon>
        <taxon>Eubrachyura</taxon>
        <taxon>Portunoidea</taxon>
        <taxon>Portunidae</taxon>
        <taxon>Portuninae</taxon>
        <taxon>Portunus</taxon>
    </lineage>
</organism>